<evidence type="ECO:0008006" key="5">
    <source>
        <dbReference type="Google" id="ProtNLM"/>
    </source>
</evidence>
<feature type="transmembrane region" description="Helical" evidence="2">
    <location>
        <begin position="656"/>
        <end position="676"/>
    </location>
</feature>
<dbReference type="Proteomes" id="UP001530293">
    <property type="component" value="Unassembled WGS sequence"/>
</dbReference>
<name>A0ABD3M4X9_9STRA</name>
<accession>A0ABD3M4X9</accession>
<keyword evidence="4" id="KW-1185">Reference proteome</keyword>
<dbReference type="EMBL" id="JALLBG020000273">
    <property type="protein sequence ID" value="KAL3757101.1"/>
    <property type="molecule type" value="Genomic_DNA"/>
</dbReference>
<keyword evidence="2" id="KW-0472">Membrane</keyword>
<gene>
    <name evidence="3" type="ORF">ACHAWU_002940</name>
</gene>
<feature type="compositionally biased region" description="Acidic residues" evidence="1">
    <location>
        <begin position="476"/>
        <end position="486"/>
    </location>
</feature>
<feature type="region of interest" description="Disordered" evidence="1">
    <location>
        <begin position="576"/>
        <end position="608"/>
    </location>
</feature>
<reference evidence="3 4" key="1">
    <citation type="submission" date="2024-10" db="EMBL/GenBank/DDBJ databases">
        <title>Updated reference genomes for cyclostephanoid diatoms.</title>
        <authorList>
            <person name="Roberts W.R."/>
            <person name="Alverson A.J."/>
        </authorList>
    </citation>
    <scope>NUCLEOTIDE SEQUENCE [LARGE SCALE GENOMIC DNA]</scope>
    <source>
        <strain evidence="3 4">AJA232-27</strain>
    </source>
</reference>
<feature type="region of interest" description="Disordered" evidence="1">
    <location>
        <begin position="452"/>
        <end position="510"/>
    </location>
</feature>
<evidence type="ECO:0000256" key="1">
    <source>
        <dbReference type="SAM" id="MobiDB-lite"/>
    </source>
</evidence>
<protein>
    <recommendedName>
        <fullName evidence="5">Transmembrane protein</fullName>
    </recommendedName>
</protein>
<keyword evidence="2" id="KW-0812">Transmembrane</keyword>
<organism evidence="3 4">
    <name type="scientific">Discostella pseudostelligera</name>
    <dbReference type="NCBI Taxonomy" id="259834"/>
    <lineage>
        <taxon>Eukaryota</taxon>
        <taxon>Sar</taxon>
        <taxon>Stramenopiles</taxon>
        <taxon>Ochrophyta</taxon>
        <taxon>Bacillariophyta</taxon>
        <taxon>Coscinodiscophyceae</taxon>
        <taxon>Thalassiosirophycidae</taxon>
        <taxon>Stephanodiscales</taxon>
        <taxon>Stephanodiscaceae</taxon>
        <taxon>Discostella</taxon>
    </lineage>
</organism>
<feature type="region of interest" description="Disordered" evidence="1">
    <location>
        <begin position="523"/>
        <end position="555"/>
    </location>
</feature>
<feature type="compositionally biased region" description="Low complexity" evidence="1">
    <location>
        <begin position="500"/>
        <end position="510"/>
    </location>
</feature>
<evidence type="ECO:0000313" key="4">
    <source>
        <dbReference type="Proteomes" id="UP001530293"/>
    </source>
</evidence>
<keyword evidence="2" id="KW-1133">Transmembrane helix</keyword>
<feature type="region of interest" description="Disordered" evidence="1">
    <location>
        <begin position="1"/>
        <end position="27"/>
    </location>
</feature>
<feature type="compositionally biased region" description="Basic and acidic residues" evidence="1">
    <location>
        <begin position="523"/>
        <end position="540"/>
    </location>
</feature>
<sequence>MDVAAGSIGPIGDHDQDGACQSQPQHVDDGMTTTAAAVDAMGLIPSNGSRRRRHHHSSRGIPFVKATMTTAVLLLVGSSVVVFQLAPSTSTTFSKIASSSSVITTTYHPHQLQDESSPSASVTNLSTTVQQSLSNAIQHIQRLGRREHTDLDEATFKHSVAASSSPVSFTAESAELAWENYLENAILHPLRQRHRNLRRSEGEKSLRKIVKAGNDEKKNNRRTTVKVEEDHPLGGEETHHWFYNASTLSWITLLLNSSFTAPLLTFCGILFLIASLVVGSRLAFDYSNSSSNGVRGSRIILDEDEAEIVEFYEKELSLQTIPFLQDEEDDDVHEPTAGTSRVVAEEEEDREPHLHQNSPTRCNTLHHRSASDSSLMRHHHHRSGSEIRQSQGDLYYSMVLQTLNYDEDVNIGGGDEDNEILHLSEVDDHEEKKEDEDCRGPMIMENVSSLTEDGLADSNDDEDDDDLASFKSAKSEEEEVSQEQECDDHHHHDLTQGPPSSHSSMSSLTSDGYDIEAACGSRRVREDASTKHNSGSHDDDAMFDNSHPLSSPSYALSPTAISRRLSQASRRLALTAATDSDQDDVHPTASAPTPPRSNLHRDRRRHDDLVTNNTNIEDTKQLSRRVSFCNEVKVRRIPYWTQSAKQQCHELSSESYLYFMLFAVAIVIVIFSLMPANPSLSPIHSMDRVDIFQRADTILSSQWDVEL</sequence>
<evidence type="ECO:0000256" key="2">
    <source>
        <dbReference type="SAM" id="Phobius"/>
    </source>
</evidence>
<feature type="transmembrane region" description="Helical" evidence="2">
    <location>
        <begin position="263"/>
        <end position="284"/>
    </location>
</feature>
<dbReference type="AlphaFoldDB" id="A0ABD3M4X9"/>
<evidence type="ECO:0000313" key="3">
    <source>
        <dbReference type="EMBL" id="KAL3757101.1"/>
    </source>
</evidence>
<proteinExistence type="predicted"/>
<comment type="caution">
    <text evidence="3">The sequence shown here is derived from an EMBL/GenBank/DDBJ whole genome shotgun (WGS) entry which is preliminary data.</text>
</comment>
<feature type="compositionally biased region" description="Acidic residues" evidence="1">
    <location>
        <begin position="454"/>
        <end position="467"/>
    </location>
</feature>
<feature type="region of interest" description="Disordered" evidence="1">
    <location>
        <begin position="326"/>
        <end position="389"/>
    </location>
</feature>